<keyword evidence="4 10" id="KW-0809">Transit peptide</keyword>
<keyword evidence="2 10" id="KW-0812">Transmembrane</keyword>
<reference evidence="12 13" key="1">
    <citation type="journal article" date="2023" name="G3 (Bethesda)">
        <title>A high-quality reference genome for the fission yeast Schizosaccharomyces osmophilus.</title>
        <authorList>
            <person name="Jia G.S."/>
            <person name="Zhang W.C."/>
            <person name="Liang Y."/>
            <person name="Liu X.H."/>
            <person name="Rhind N."/>
            <person name="Pidoux A."/>
            <person name="Brysch-Herzberg M."/>
            <person name="Du L.L."/>
        </authorList>
    </citation>
    <scope>NUCLEOTIDE SEQUENCE [LARGE SCALE GENOMIC DNA]</scope>
    <source>
        <strain evidence="12 13">CBS 15793</strain>
    </source>
</reference>
<comment type="similarity">
    <text evidence="1 10">Belongs to the SHE9 family.</text>
</comment>
<name>A0AAE9WBZ9_9SCHI</name>
<sequence>MKVNWNGVTNAIKQFSFKISSARSGREAFSFREAMLQASRRLNEFTGYTTIESLKKTVVLRERQLKEFRKLANDARRAYLEAVERRSSSQREVNELLQRRGSWSSTDLERFTKLYREDYSNKENETLLQENVKSTEEKIEDAQNGLVQSILSRYHEEQVWSDKIRQTSTWGTWGLMGINVLLFVVVQLILEPKRRRRWVQESMEFVEKENKDKMELQIQKLSELEEKISEDVAKYGSQKSESSSRTDLDSSEPSSKPSVLFQFLQRIPSLDFSSFKSFTGSIKAIIRYILSPSDVVQVTHKQLSMLMTEFVFTGGAILCSTLFLFRLFRH</sequence>
<dbReference type="Pfam" id="PF05546">
    <property type="entry name" value="She9_MDM33"/>
    <property type="match status" value="1"/>
</dbReference>
<evidence type="ECO:0000256" key="5">
    <source>
        <dbReference type="ARBA" id="ARBA00022989"/>
    </source>
</evidence>
<evidence type="ECO:0000256" key="4">
    <source>
        <dbReference type="ARBA" id="ARBA00022946"/>
    </source>
</evidence>
<proteinExistence type="inferred from homology"/>
<keyword evidence="7 10" id="KW-0496">Mitochondrion</keyword>
<evidence type="ECO:0000256" key="9">
    <source>
        <dbReference type="ARBA" id="ARBA00024807"/>
    </source>
</evidence>
<protein>
    <recommendedName>
        <fullName evidence="10">Sensitive to high expression protein 9, mitochondrial</fullName>
    </recommendedName>
</protein>
<dbReference type="AlphaFoldDB" id="A0AAE9WBZ9"/>
<feature type="region of interest" description="Disordered" evidence="11">
    <location>
        <begin position="234"/>
        <end position="254"/>
    </location>
</feature>
<evidence type="ECO:0000256" key="8">
    <source>
        <dbReference type="ARBA" id="ARBA00023136"/>
    </source>
</evidence>
<evidence type="ECO:0000256" key="11">
    <source>
        <dbReference type="SAM" id="MobiDB-lite"/>
    </source>
</evidence>
<dbReference type="PANTHER" id="PTHR31961:SF3">
    <property type="entry name" value="SENSITIVE TO HIGH EXPRESSION PROTEIN 9, MITOCHONDRIAL"/>
    <property type="match status" value="1"/>
</dbReference>
<comment type="subcellular location">
    <subcellularLocation>
        <location evidence="10">Mitochondrion inner membrane</location>
        <topology evidence="10">Multi-pass membrane protein</topology>
    </subcellularLocation>
</comment>
<evidence type="ECO:0000256" key="6">
    <source>
        <dbReference type="ARBA" id="ARBA00023054"/>
    </source>
</evidence>
<evidence type="ECO:0000256" key="2">
    <source>
        <dbReference type="ARBA" id="ARBA00022692"/>
    </source>
</evidence>
<dbReference type="GeneID" id="80877135"/>
<dbReference type="InterPro" id="IPR008839">
    <property type="entry name" value="MDM33_fungi"/>
</dbReference>
<evidence type="ECO:0000313" key="12">
    <source>
        <dbReference type="EMBL" id="WBW73108.1"/>
    </source>
</evidence>
<feature type="transmembrane region" description="Helical" evidence="10">
    <location>
        <begin position="310"/>
        <end position="328"/>
    </location>
</feature>
<comment type="function">
    <text evidence="9">Required for the maintenance of the structure of the mitochondrial inner membrane. Involved in mitochondrial morphology. Causes growth arrest when highly overexpressed.</text>
</comment>
<dbReference type="EMBL" id="CP115612">
    <property type="protein sequence ID" value="WBW73108.1"/>
    <property type="molecule type" value="Genomic_DNA"/>
</dbReference>
<organism evidence="12 13">
    <name type="scientific">Schizosaccharomyces osmophilus</name>
    <dbReference type="NCBI Taxonomy" id="2545709"/>
    <lineage>
        <taxon>Eukaryota</taxon>
        <taxon>Fungi</taxon>
        <taxon>Dikarya</taxon>
        <taxon>Ascomycota</taxon>
        <taxon>Taphrinomycotina</taxon>
        <taxon>Schizosaccharomycetes</taxon>
        <taxon>Schizosaccharomycetales</taxon>
        <taxon>Schizosaccharomycetaceae</taxon>
        <taxon>Schizosaccharomyces</taxon>
    </lineage>
</organism>
<dbReference type="GO" id="GO:0005743">
    <property type="term" value="C:mitochondrial inner membrane"/>
    <property type="evidence" value="ECO:0007669"/>
    <property type="project" value="UniProtKB-SubCell"/>
</dbReference>
<evidence type="ECO:0000256" key="7">
    <source>
        <dbReference type="ARBA" id="ARBA00023128"/>
    </source>
</evidence>
<dbReference type="PANTHER" id="PTHR31961">
    <property type="entry name" value="SENSITIVE TO HIGH EXPRESSION PROTEIN 9, MITOCHONDRIAL"/>
    <property type="match status" value="1"/>
</dbReference>
<gene>
    <name evidence="12" type="primary">she9</name>
    <name evidence="12" type="ORF">SOMG_03657</name>
</gene>
<accession>A0AAE9WBZ9</accession>
<feature type="transmembrane region" description="Helical" evidence="10">
    <location>
        <begin position="170"/>
        <end position="190"/>
    </location>
</feature>
<dbReference type="KEGG" id="som:SOMG_03657"/>
<comment type="subunit">
    <text evidence="10">Homooligomer.</text>
</comment>
<keyword evidence="8 10" id="KW-0472">Membrane</keyword>
<evidence type="ECO:0000256" key="3">
    <source>
        <dbReference type="ARBA" id="ARBA00022792"/>
    </source>
</evidence>
<keyword evidence="6" id="KW-0175">Coiled coil</keyword>
<evidence type="ECO:0000256" key="1">
    <source>
        <dbReference type="ARBA" id="ARBA00007472"/>
    </source>
</evidence>
<dbReference type="Proteomes" id="UP001212411">
    <property type="component" value="Chromosome 2"/>
</dbReference>
<dbReference type="RefSeq" id="XP_056037351.1">
    <property type="nucleotide sequence ID" value="XM_056182446.1"/>
</dbReference>
<keyword evidence="3 10" id="KW-0999">Mitochondrion inner membrane</keyword>
<dbReference type="GO" id="GO:0007007">
    <property type="term" value="P:inner mitochondrial membrane organization"/>
    <property type="evidence" value="ECO:0007669"/>
    <property type="project" value="TreeGrafter"/>
</dbReference>
<evidence type="ECO:0000256" key="10">
    <source>
        <dbReference type="RuleBase" id="RU364128"/>
    </source>
</evidence>
<keyword evidence="13" id="KW-1185">Reference proteome</keyword>
<keyword evidence="5 10" id="KW-1133">Transmembrane helix</keyword>
<evidence type="ECO:0000313" key="13">
    <source>
        <dbReference type="Proteomes" id="UP001212411"/>
    </source>
</evidence>